<dbReference type="PANTHER" id="PTHR43861">
    <property type="entry name" value="TRANS-ACONITATE 2-METHYLTRANSFERASE-RELATED"/>
    <property type="match status" value="1"/>
</dbReference>
<dbReference type="EMBL" id="AAMO01000001">
    <property type="protein sequence ID" value="EAQ05016.1"/>
    <property type="molecule type" value="Genomic_DNA"/>
</dbReference>
<dbReference type="CDD" id="cd02440">
    <property type="entry name" value="AdoMet_MTases"/>
    <property type="match status" value="1"/>
</dbReference>
<dbReference type="InterPro" id="IPR041698">
    <property type="entry name" value="Methyltransf_25"/>
</dbReference>
<evidence type="ECO:0000256" key="1">
    <source>
        <dbReference type="ARBA" id="ARBA00022603"/>
    </source>
</evidence>
<organism evidence="4 5">
    <name type="scientific">Pseudooceanicola batsensis (strain ATCC BAA-863 / DSM 15984 / KCTC 12145 / HTCC2597)</name>
    <name type="common">Oceanicola batsensis</name>
    <dbReference type="NCBI Taxonomy" id="252305"/>
    <lineage>
        <taxon>Bacteria</taxon>
        <taxon>Pseudomonadati</taxon>
        <taxon>Pseudomonadota</taxon>
        <taxon>Alphaproteobacteria</taxon>
        <taxon>Rhodobacterales</taxon>
        <taxon>Paracoccaceae</taxon>
        <taxon>Pseudooceanicola</taxon>
    </lineage>
</organism>
<sequence length="209" mass="22258">MTRDLAPLARRTREIYERNAARFDAERLRTGIESAWLSEFTEGLPAGAPVLDLGCGAGEPVAAWLIGAGFAVTGLDIAPAMLALARRRWPACRWIEGDMRGLDLGETFDGILGWHSFFHLTAKEQREALPAIAAHLRPGGALMLTVGPEAGEVAGRVGDDPVYHASLSEAEYGEILAGQGIRIARFVRADPGCDGATVLLGRKAAIPSS</sequence>
<dbReference type="eggNOG" id="COG2226">
    <property type="taxonomic scope" value="Bacteria"/>
</dbReference>
<keyword evidence="2 4" id="KW-0808">Transferase</keyword>
<dbReference type="Pfam" id="PF13649">
    <property type="entry name" value="Methyltransf_25"/>
    <property type="match status" value="1"/>
</dbReference>
<dbReference type="AlphaFoldDB" id="A3TTN9"/>
<name>A3TTN9_PSEBH</name>
<dbReference type="HOGENOM" id="CLU_060397_3_1_5"/>
<keyword evidence="1 4" id="KW-0489">Methyltransferase</keyword>
<keyword evidence="5" id="KW-1185">Reference proteome</keyword>
<protein>
    <submittedName>
        <fullName evidence="4">Methyltransferase</fullName>
    </submittedName>
</protein>
<dbReference type="RefSeq" id="WP_009805633.1">
    <property type="nucleotide sequence ID" value="NZ_CH724131.1"/>
</dbReference>
<evidence type="ECO:0000313" key="5">
    <source>
        <dbReference type="Proteomes" id="UP000004318"/>
    </source>
</evidence>
<feature type="domain" description="Methyltransferase" evidence="3">
    <location>
        <begin position="50"/>
        <end position="140"/>
    </location>
</feature>
<dbReference type="Gene3D" id="3.40.50.150">
    <property type="entry name" value="Vaccinia Virus protein VP39"/>
    <property type="match status" value="1"/>
</dbReference>
<dbReference type="GO" id="GO:0032259">
    <property type="term" value="P:methylation"/>
    <property type="evidence" value="ECO:0007669"/>
    <property type="project" value="UniProtKB-KW"/>
</dbReference>
<comment type="caution">
    <text evidence="4">The sequence shown here is derived from an EMBL/GenBank/DDBJ whole genome shotgun (WGS) entry which is preliminary data.</text>
</comment>
<evidence type="ECO:0000313" key="4">
    <source>
        <dbReference type="EMBL" id="EAQ05016.1"/>
    </source>
</evidence>
<proteinExistence type="predicted"/>
<dbReference type="Proteomes" id="UP000004318">
    <property type="component" value="Unassembled WGS sequence"/>
</dbReference>
<dbReference type="SUPFAM" id="SSF53335">
    <property type="entry name" value="S-adenosyl-L-methionine-dependent methyltransferases"/>
    <property type="match status" value="1"/>
</dbReference>
<dbReference type="STRING" id="252305.OB2597_07020"/>
<evidence type="ECO:0000259" key="3">
    <source>
        <dbReference type="Pfam" id="PF13649"/>
    </source>
</evidence>
<dbReference type="InterPro" id="IPR029063">
    <property type="entry name" value="SAM-dependent_MTases_sf"/>
</dbReference>
<gene>
    <name evidence="4" type="ORF">OB2597_07020</name>
</gene>
<accession>A3TTN9</accession>
<reference evidence="4 5" key="1">
    <citation type="journal article" date="2010" name="J. Bacteriol.">
        <title>Genome sequences of Oceanicola granulosus HTCC2516(T) and Oceanicola batsensis HTCC2597(TDelta).</title>
        <authorList>
            <person name="Thrash J.C."/>
            <person name="Cho J.C."/>
            <person name="Vergin K.L."/>
            <person name="Giovannoni S.J."/>
        </authorList>
    </citation>
    <scope>NUCLEOTIDE SEQUENCE [LARGE SCALE GENOMIC DNA]</scope>
    <source>
        <strain evidence="5">ATCC BAA-863 / DSM 15984 / KCTC 12145 / HTCC2597</strain>
    </source>
</reference>
<dbReference type="PANTHER" id="PTHR43861:SF1">
    <property type="entry name" value="TRANS-ACONITATE 2-METHYLTRANSFERASE"/>
    <property type="match status" value="1"/>
</dbReference>
<evidence type="ECO:0000256" key="2">
    <source>
        <dbReference type="ARBA" id="ARBA00022679"/>
    </source>
</evidence>
<dbReference type="GO" id="GO:0008168">
    <property type="term" value="F:methyltransferase activity"/>
    <property type="evidence" value="ECO:0007669"/>
    <property type="project" value="UniProtKB-KW"/>
</dbReference>
<dbReference type="OrthoDB" id="9765084at2"/>